<evidence type="ECO:0000313" key="4">
    <source>
        <dbReference type="Proteomes" id="UP001595530"/>
    </source>
</evidence>
<comment type="caution">
    <text evidence="3">The sequence shown here is derived from an EMBL/GenBank/DDBJ whole genome shotgun (WGS) entry which is preliminary data.</text>
</comment>
<accession>A0ABV7F7A1</accession>
<dbReference type="RefSeq" id="WP_390333037.1">
    <property type="nucleotide sequence ID" value="NZ_JBHRTP010000090.1"/>
</dbReference>
<evidence type="ECO:0000256" key="2">
    <source>
        <dbReference type="SAM" id="MobiDB-lite"/>
    </source>
</evidence>
<dbReference type="PANTHER" id="PTHR31377:SF0">
    <property type="entry name" value="AGMATINE DEIMINASE-RELATED"/>
    <property type="match status" value="1"/>
</dbReference>
<keyword evidence="1" id="KW-0378">Hydrolase</keyword>
<dbReference type="Gene3D" id="3.75.10.10">
    <property type="entry name" value="L-arginine/glycine Amidinotransferase, Chain A"/>
    <property type="match status" value="1"/>
</dbReference>
<proteinExistence type="predicted"/>
<dbReference type="InterPro" id="IPR007466">
    <property type="entry name" value="Peptidyl-Arg-deiminase_porph"/>
</dbReference>
<name>A0ABV7F7A1_9BURK</name>
<organism evidence="3 4">
    <name type="scientific">Undibacterium arcticum</name>
    <dbReference type="NCBI Taxonomy" id="1762892"/>
    <lineage>
        <taxon>Bacteria</taxon>
        <taxon>Pseudomonadati</taxon>
        <taxon>Pseudomonadota</taxon>
        <taxon>Betaproteobacteria</taxon>
        <taxon>Burkholderiales</taxon>
        <taxon>Oxalobacteraceae</taxon>
        <taxon>Undibacterium</taxon>
    </lineage>
</organism>
<protein>
    <submittedName>
        <fullName evidence="3">Agmatine deiminase family protein</fullName>
    </submittedName>
</protein>
<dbReference type="Pfam" id="PF04371">
    <property type="entry name" value="PAD_porph"/>
    <property type="match status" value="1"/>
</dbReference>
<dbReference type="PROSITE" id="PS51318">
    <property type="entry name" value="TAT"/>
    <property type="match status" value="1"/>
</dbReference>
<evidence type="ECO:0000256" key="1">
    <source>
        <dbReference type="ARBA" id="ARBA00022801"/>
    </source>
</evidence>
<evidence type="ECO:0000313" key="3">
    <source>
        <dbReference type="EMBL" id="MFC3110825.1"/>
    </source>
</evidence>
<reference evidence="4" key="1">
    <citation type="journal article" date="2019" name="Int. J. Syst. Evol. Microbiol.">
        <title>The Global Catalogue of Microorganisms (GCM) 10K type strain sequencing project: providing services to taxonomists for standard genome sequencing and annotation.</title>
        <authorList>
            <consortium name="The Broad Institute Genomics Platform"/>
            <consortium name="The Broad Institute Genome Sequencing Center for Infectious Disease"/>
            <person name="Wu L."/>
            <person name="Ma J."/>
        </authorList>
    </citation>
    <scope>NUCLEOTIDE SEQUENCE [LARGE SCALE GENOMIC DNA]</scope>
    <source>
        <strain evidence="4">KCTC 42986</strain>
    </source>
</reference>
<dbReference type="PANTHER" id="PTHR31377">
    <property type="entry name" value="AGMATINE DEIMINASE-RELATED"/>
    <property type="match status" value="1"/>
</dbReference>
<dbReference type="SUPFAM" id="SSF55909">
    <property type="entry name" value="Pentein"/>
    <property type="match status" value="1"/>
</dbReference>
<dbReference type="InterPro" id="IPR006311">
    <property type="entry name" value="TAT_signal"/>
</dbReference>
<gene>
    <name evidence="3" type="ORF">ACFOFO_23205</name>
</gene>
<keyword evidence="4" id="KW-1185">Reference proteome</keyword>
<dbReference type="Proteomes" id="UP001595530">
    <property type="component" value="Unassembled WGS sequence"/>
</dbReference>
<sequence>MKKEEQAFRSADDQLFSTAAEAQAHDAAPLSHQSNQSAHEPAMMSRRRFGVGAAMAAALTTFPFLAGRSNEAAAATDVYHAPAEWERHSGTLMAFPWDATDAWGGKLKDVQAEVAAVAKAIARYEPVTMVAMTGRSADAIQQCGPTVTVIEYPINDCWTRDNGPIFALNQTGKKRLGLDFQFNGWGNKYPYDKDDFLPVGVCAYLNVPRVDVNMVLEGGSVITDGQGTLIGTEECLLNPNRNPTMTKSQIENTLLAAYGATKFIWLPYGLEFDNITNGHIDLVASYVAPAKLLIFTAPGTGTGNETRMAANKAVLQQSTDARGRSFELVEIHQQPHFTITGYEVKTFSYTNYYRTNGGIVVPIANVPEDAAALATISALYPGLEVVGVTARTLAWGGGGVHCITQHIPALW</sequence>
<feature type="region of interest" description="Disordered" evidence="2">
    <location>
        <begin position="20"/>
        <end position="42"/>
    </location>
</feature>
<dbReference type="EMBL" id="JBHRTP010000090">
    <property type="protein sequence ID" value="MFC3110825.1"/>
    <property type="molecule type" value="Genomic_DNA"/>
</dbReference>